<dbReference type="PANTHER" id="PTHR33279">
    <property type="entry name" value="SULFUR CARRIER PROTEIN YEDF-RELATED"/>
    <property type="match status" value="1"/>
</dbReference>
<organism evidence="3 4">
    <name type="scientific">Thermosipho japonicus</name>
    <dbReference type="NCBI Taxonomy" id="90323"/>
    <lineage>
        <taxon>Bacteria</taxon>
        <taxon>Thermotogati</taxon>
        <taxon>Thermotogota</taxon>
        <taxon>Thermotogae</taxon>
        <taxon>Thermotogales</taxon>
        <taxon>Fervidobacteriaceae</taxon>
        <taxon>Thermosipho</taxon>
    </lineage>
</organism>
<evidence type="ECO:0000313" key="4">
    <source>
        <dbReference type="Proteomes" id="UP000555828"/>
    </source>
</evidence>
<dbReference type="InterPro" id="IPR001845">
    <property type="entry name" value="HTH_ArsR_DNA-bd_dom"/>
</dbReference>
<accession>A0A841GNX2</accession>
<dbReference type="InterPro" id="IPR036390">
    <property type="entry name" value="WH_DNA-bd_sf"/>
</dbReference>
<dbReference type="Pfam" id="PF01206">
    <property type="entry name" value="TusA"/>
    <property type="match status" value="1"/>
</dbReference>
<comment type="similarity">
    <text evidence="1">Belongs to the sulfur carrier protein TusA family.</text>
</comment>
<dbReference type="GO" id="GO:0003700">
    <property type="term" value="F:DNA-binding transcription factor activity"/>
    <property type="evidence" value="ECO:0007669"/>
    <property type="project" value="InterPro"/>
</dbReference>
<dbReference type="RefSeq" id="WP_184619505.1">
    <property type="nucleotide sequence ID" value="NZ_JACHEX010000003.1"/>
</dbReference>
<comment type="caution">
    <text evidence="3">The sequence shown here is derived from an EMBL/GenBank/DDBJ whole genome shotgun (WGS) entry which is preliminary data.</text>
</comment>
<dbReference type="PROSITE" id="PS01148">
    <property type="entry name" value="UPF0033"/>
    <property type="match status" value="1"/>
</dbReference>
<dbReference type="AlphaFoldDB" id="A0A841GNX2"/>
<dbReference type="CDD" id="cd00291">
    <property type="entry name" value="SirA_YedF_YeeD"/>
    <property type="match status" value="1"/>
</dbReference>
<dbReference type="CDD" id="cd00090">
    <property type="entry name" value="HTH_ARSR"/>
    <property type="match status" value="1"/>
</dbReference>
<evidence type="ECO:0000259" key="2">
    <source>
        <dbReference type="PROSITE" id="PS50987"/>
    </source>
</evidence>
<reference evidence="3 4" key="1">
    <citation type="submission" date="2020-08" db="EMBL/GenBank/DDBJ databases">
        <title>Genomic Encyclopedia of Type Strains, Phase IV (KMG-IV): sequencing the most valuable type-strain genomes for metagenomic binning, comparative biology and taxonomic classification.</title>
        <authorList>
            <person name="Goeker M."/>
        </authorList>
    </citation>
    <scope>NUCLEOTIDE SEQUENCE [LARGE SCALE GENOMIC DNA]</scope>
    <source>
        <strain evidence="3 4">DSM 13481</strain>
    </source>
</reference>
<protein>
    <submittedName>
        <fullName evidence="3">TusA-related sulfurtransferase/predicted transcriptional regulator</fullName>
    </submittedName>
</protein>
<dbReference type="InterPro" id="IPR036388">
    <property type="entry name" value="WH-like_DNA-bd_sf"/>
</dbReference>
<dbReference type="Gene3D" id="3.30.110.40">
    <property type="entry name" value="TusA-like domain"/>
    <property type="match status" value="1"/>
</dbReference>
<keyword evidence="4" id="KW-1185">Reference proteome</keyword>
<feature type="domain" description="HTH arsR-type" evidence="2">
    <location>
        <begin position="1"/>
        <end position="93"/>
    </location>
</feature>
<dbReference type="InterPro" id="IPR036868">
    <property type="entry name" value="TusA-like_sf"/>
</dbReference>
<dbReference type="PROSITE" id="PS50987">
    <property type="entry name" value="HTH_ARSR_2"/>
    <property type="match status" value="1"/>
</dbReference>
<dbReference type="GO" id="GO:0016740">
    <property type="term" value="F:transferase activity"/>
    <property type="evidence" value="ECO:0007669"/>
    <property type="project" value="UniProtKB-KW"/>
</dbReference>
<dbReference type="SUPFAM" id="SSF46785">
    <property type="entry name" value="Winged helix' DNA-binding domain"/>
    <property type="match status" value="1"/>
</dbReference>
<keyword evidence="3" id="KW-0808">Transferase</keyword>
<dbReference type="InterPro" id="IPR011991">
    <property type="entry name" value="ArsR-like_HTH"/>
</dbReference>
<dbReference type="PANTHER" id="PTHR33279:SF6">
    <property type="entry name" value="SULFUR CARRIER PROTEIN YEDF-RELATED"/>
    <property type="match status" value="1"/>
</dbReference>
<dbReference type="Pfam" id="PF01022">
    <property type="entry name" value="HTH_5"/>
    <property type="match status" value="1"/>
</dbReference>
<dbReference type="EMBL" id="JACHEX010000003">
    <property type="protein sequence ID" value="MBB6062874.1"/>
    <property type="molecule type" value="Genomic_DNA"/>
</dbReference>
<dbReference type="InterPro" id="IPR001455">
    <property type="entry name" value="TusA-like"/>
</dbReference>
<dbReference type="Proteomes" id="UP000555828">
    <property type="component" value="Unassembled WGS sequence"/>
</dbReference>
<sequence length="189" mass="21509">MKNKLTLQNLFKIFSSQTKLEILMTIFDNNLTASEIANRLNKDLSTIYRHLVQLKNIGILKSKRVKGIEYFDFSSTKVFQLIENAIEFLNEINGEHVIDCSNLKECFFAESPNNLNPDYVLDVRGEICPVPDVKTRKMLETLEEGKILLVIVDYPLSAERIPISVSKMGAKVLAKISEKAGEVKIFIQK</sequence>
<name>A0A841GNX2_9BACT</name>
<proteinExistence type="inferred from homology"/>
<dbReference type="SUPFAM" id="SSF64307">
    <property type="entry name" value="SirA-like"/>
    <property type="match status" value="1"/>
</dbReference>
<gene>
    <name evidence="3" type="ORF">HNP65_001326</name>
</gene>
<evidence type="ECO:0000256" key="1">
    <source>
        <dbReference type="ARBA" id="ARBA00008984"/>
    </source>
</evidence>
<evidence type="ECO:0000313" key="3">
    <source>
        <dbReference type="EMBL" id="MBB6062874.1"/>
    </source>
</evidence>
<dbReference type="SMART" id="SM00418">
    <property type="entry name" value="HTH_ARSR"/>
    <property type="match status" value="1"/>
</dbReference>
<dbReference type="Gene3D" id="1.10.10.10">
    <property type="entry name" value="Winged helix-like DNA-binding domain superfamily/Winged helix DNA-binding domain"/>
    <property type="match status" value="1"/>
</dbReference>